<evidence type="ECO:0000256" key="1">
    <source>
        <dbReference type="SAM" id="MobiDB-lite"/>
    </source>
</evidence>
<dbReference type="AlphaFoldDB" id="A0A382L131"/>
<accession>A0A382L131</accession>
<dbReference type="Pfam" id="PF03783">
    <property type="entry name" value="CsgG"/>
    <property type="match status" value="1"/>
</dbReference>
<feature type="compositionally biased region" description="Basic and acidic residues" evidence="1">
    <location>
        <begin position="123"/>
        <end position="140"/>
    </location>
</feature>
<organism evidence="2">
    <name type="scientific">marine metagenome</name>
    <dbReference type="NCBI Taxonomy" id="408172"/>
    <lineage>
        <taxon>unclassified sequences</taxon>
        <taxon>metagenomes</taxon>
        <taxon>ecological metagenomes</taxon>
    </lineage>
</organism>
<dbReference type="GO" id="GO:0030288">
    <property type="term" value="C:outer membrane-bounded periplasmic space"/>
    <property type="evidence" value="ECO:0007669"/>
    <property type="project" value="InterPro"/>
</dbReference>
<feature type="non-terminal residue" evidence="2">
    <location>
        <position position="366"/>
    </location>
</feature>
<dbReference type="InterPro" id="IPR005534">
    <property type="entry name" value="Curli_assmbl/transp-comp_CsgG"/>
</dbReference>
<name>A0A382L131_9ZZZZ</name>
<protein>
    <submittedName>
        <fullName evidence="2">Uncharacterized protein</fullName>
    </submittedName>
</protein>
<gene>
    <name evidence="2" type="ORF">METZ01_LOCUS283320</name>
</gene>
<proteinExistence type="predicted"/>
<evidence type="ECO:0000313" key="2">
    <source>
        <dbReference type="EMBL" id="SVC30466.1"/>
    </source>
</evidence>
<dbReference type="Gene3D" id="3.40.50.10610">
    <property type="entry name" value="ABC-type transport auxiliary lipoprotein component"/>
    <property type="match status" value="1"/>
</dbReference>
<feature type="region of interest" description="Disordered" evidence="1">
    <location>
        <begin position="120"/>
        <end position="140"/>
    </location>
</feature>
<reference evidence="2" key="1">
    <citation type="submission" date="2018-05" db="EMBL/GenBank/DDBJ databases">
        <authorList>
            <person name="Lanie J.A."/>
            <person name="Ng W.-L."/>
            <person name="Kazmierczak K.M."/>
            <person name="Andrzejewski T.M."/>
            <person name="Davidsen T.M."/>
            <person name="Wayne K.J."/>
            <person name="Tettelin H."/>
            <person name="Glass J.I."/>
            <person name="Rusch D."/>
            <person name="Podicherti R."/>
            <person name="Tsui H.-C.T."/>
            <person name="Winkler M.E."/>
        </authorList>
    </citation>
    <scope>NUCLEOTIDE SEQUENCE</scope>
</reference>
<sequence length="366" mass="40855">MVRYFKLFQSLIIFVISYVMAEQLDHSLTLEKKSVAILPGQNPENLKAISRKITSIVAAKAVELGRFNVIDRTQIESILAEQKRQLSGMIDENQIVEIGNLAAADQALIVKIITFGQRGVPPPKKETKKEEGEEGKKGEKKEYDESLYEWIIKESVTAGLQKTLEGVELYPNNIQTIIKTEVGLLNIESGVLERNFHITASYTGGNTTASLSSALNIFGWQFSRKLREFYLIASEVIEKEGNKITILTGSDMGLDEGTIFEVNSLDEEKIYKGRVITMPGNPIALAKLTNVGKNTSSAEIIRQWKEVKTGHGVNEMIYDPTATEYEIKTRNGSNFTLNAKLWWSPFKKITTAVTGEIGTIKDMRGE</sequence>
<dbReference type="EMBL" id="UINC01084122">
    <property type="protein sequence ID" value="SVC30466.1"/>
    <property type="molecule type" value="Genomic_DNA"/>
</dbReference>